<evidence type="ECO:0000313" key="4">
    <source>
        <dbReference type="Proteomes" id="UP000092462"/>
    </source>
</evidence>
<dbReference type="PROSITE" id="PS51286">
    <property type="entry name" value="RAP"/>
    <property type="match status" value="1"/>
</dbReference>
<dbReference type="PANTHER" id="PTHR21228">
    <property type="entry name" value="FAST LEU-RICH DOMAIN-CONTAINING"/>
    <property type="match status" value="1"/>
</dbReference>
<dbReference type="EnsemblMetazoa" id="PPAI005964-RA">
    <property type="protein sequence ID" value="PPAI005964-PA"/>
    <property type="gene ID" value="PPAI005964"/>
</dbReference>
<dbReference type="GO" id="GO:0005759">
    <property type="term" value="C:mitochondrial matrix"/>
    <property type="evidence" value="ECO:0007669"/>
    <property type="project" value="TreeGrafter"/>
</dbReference>
<dbReference type="Pfam" id="PF06743">
    <property type="entry name" value="FAST_1"/>
    <property type="match status" value="1"/>
</dbReference>
<dbReference type="VEuPathDB" id="VectorBase:PPAPM1_005077"/>
<evidence type="ECO:0000256" key="2">
    <source>
        <dbReference type="ARBA" id="ARBA00023128"/>
    </source>
</evidence>
<comment type="subcellular location">
    <subcellularLocation>
        <location evidence="1">Mitochondrion</location>
    </subcellularLocation>
</comment>
<keyword evidence="4" id="KW-1185">Reference proteome</keyword>
<dbReference type="InterPro" id="IPR013584">
    <property type="entry name" value="RAP"/>
</dbReference>
<reference evidence="3" key="1">
    <citation type="submission" date="2022-08" db="UniProtKB">
        <authorList>
            <consortium name="EnsemblMetazoa"/>
        </authorList>
    </citation>
    <scope>IDENTIFICATION</scope>
    <source>
        <strain evidence="3">Israel</strain>
    </source>
</reference>
<dbReference type="AlphaFoldDB" id="A0A1B0DDJ3"/>
<accession>A0A1B0DDJ3</accession>
<dbReference type="GO" id="GO:0003723">
    <property type="term" value="F:RNA binding"/>
    <property type="evidence" value="ECO:0007669"/>
    <property type="project" value="TreeGrafter"/>
</dbReference>
<evidence type="ECO:0000313" key="3">
    <source>
        <dbReference type="EnsemblMetazoa" id="PPAI005964-PA"/>
    </source>
</evidence>
<dbReference type="EMBL" id="AJVK01032007">
    <property type="status" value="NOT_ANNOTATED_CDS"/>
    <property type="molecule type" value="Genomic_DNA"/>
</dbReference>
<dbReference type="InterPro" id="IPR050870">
    <property type="entry name" value="FAST_kinase"/>
</dbReference>
<name>A0A1B0DDJ3_PHLPP</name>
<dbReference type="SMART" id="SM00952">
    <property type="entry name" value="RAP"/>
    <property type="match status" value="1"/>
</dbReference>
<dbReference type="GO" id="GO:0044528">
    <property type="term" value="P:regulation of mitochondrial mRNA stability"/>
    <property type="evidence" value="ECO:0007669"/>
    <property type="project" value="InterPro"/>
</dbReference>
<sequence>MSRCILNHFKFVNVARRCGINPVGNISRTVSSSSTRDDKSGGIGHTTILVQQGASIQELPVIVRRAGQREFVAFCSNKVPLQPPAEDTEGILVAEVMQTPPLEVLNSIERCLTMNGVLSLVSNLAAEDLTPEICAYALEKLFRTETVFNLKNVEDSRVFMRLVNTLLDRGDTKLVLNVLGRMTNLLDLGNTIEAFTNELLMRNTDNCLTIEELCEAIEICVGCGQREGAEKFWTGLAEKNREIDEQNLDKVYRVAPMLKVTRRMLISLLDRRIGECWSRLQMSSVVAILIALEKCQSPPFRTMQSLSKWLSTNIHCVDESHLEAIVSALINLQYTDNQLERSLERYVKARGVKIQRQTLIVALLNFCAAFRIRNFHILNGCSEYFVMNAATLDAKHLRAIVAPFGQLNYQPINGMRFWQTLEAAIDRNFGRMAPGDVISVALSCVYLEMFPLNFVKRIFNPYFLDVMHQSSRPEIVARQRMQLKLFDTAMTLECAEYDGPWLPRDHASRSIWQDGRIKRILNQIGHNLETIAGGIDRYSTCVCLAQLPITELHVIDILLHPAGLGGAWKLRPRTERNIHTAVLVHLPEHFNSTGEYLSGPQSMRIRHFRKMGLKVATLNYETLAKLKIHPKELNAYLVERMKNAQSAFPA</sequence>
<dbReference type="VEuPathDB" id="VectorBase:PPAI005964"/>
<dbReference type="GO" id="GO:0035770">
    <property type="term" value="C:ribonucleoprotein granule"/>
    <property type="evidence" value="ECO:0007669"/>
    <property type="project" value="TreeGrafter"/>
</dbReference>
<organism evidence="3 4">
    <name type="scientific">Phlebotomus papatasi</name>
    <name type="common">Sandfly</name>
    <dbReference type="NCBI Taxonomy" id="29031"/>
    <lineage>
        <taxon>Eukaryota</taxon>
        <taxon>Metazoa</taxon>
        <taxon>Ecdysozoa</taxon>
        <taxon>Arthropoda</taxon>
        <taxon>Hexapoda</taxon>
        <taxon>Insecta</taxon>
        <taxon>Pterygota</taxon>
        <taxon>Neoptera</taxon>
        <taxon>Endopterygota</taxon>
        <taxon>Diptera</taxon>
        <taxon>Nematocera</taxon>
        <taxon>Psychodoidea</taxon>
        <taxon>Psychodidae</taxon>
        <taxon>Phlebotomus</taxon>
        <taxon>Phlebotomus</taxon>
    </lineage>
</organism>
<dbReference type="Proteomes" id="UP000092462">
    <property type="component" value="Unassembled WGS sequence"/>
</dbReference>
<proteinExistence type="predicted"/>
<evidence type="ECO:0000256" key="1">
    <source>
        <dbReference type="ARBA" id="ARBA00004173"/>
    </source>
</evidence>
<dbReference type="InterPro" id="IPR010622">
    <property type="entry name" value="FAST_Leu-rich"/>
</dbReference>
<dbReference type="PANTHER" id="PTHR21228:SF40">
    <property type="entry name" value="LD45607P"/>
    <property type="match status" value="1"/>
</dbReference>
<dbReference type="GO" id="GO:0000963">
    <property type="term" value="P:mitochondrial RNA processing"/>
    <property type="evidence" value="ECO:0007669"/>
    <property type="project" value="TreeGrafter"/>
</dbReference>
<keyword evidence="2" id="KW-0496">Mitochondrion</keyword>
<protein>
    <submittedName>
        <fullName evidence="3">Uncharacterized protein</fullName>
    </submittedName>
</protein>